<name>A0A9Q1CAI2_HOLLE</name>
<keyword evidence="4" id="KW-0158">Chromosome</keyword>
<evidence type="ECO:0000259" key="12">
    <source>
        <dbReference type="Pfam" id="PF10512"/>
    </source>
</evidence>
<dbReference type="GO" id="GO:0051233">
    <property type="term" value="C:spindle midzone"/>
    <property type="evidence" value="ECO:0007669"/>
    <property type="project" value="TreeGrafter"/>
</dbReference>
<dbReference type="EMBL" id="JAIZAY010000005">
    <property type="protein sequence ID" value="KAJ8042153.1"/>
    <property type="molecule type" value="Genomic_DNA"/>
</dbReference>
<dbReference type="Pfam" id="PF10444">
    <property type="entry name" value="Nbl1_Borealin_N"/>
    <property type="match status" value="1"/>
</dbReference>
<dbReference type="InterPro" id="IPR046466">
    <property type="entry name" value="Borealin_C"/>
</dbReference>
<evidence type="ECO:0000259" key="11">
    <source>
        <dbReference type="Pfam" id="PF10444"/>
    </source>
</evidence>
<keyword evidence="8" id="KW-0131">Cell cycle</keyword>
<evidence type="ECO:0000256" key="7">
    <source>
        <dbReference type="ARBA" id="ARBA00023242"/>
    </source>
</evidence>
<evidence type="ECO:0000256" key="8">
    <source>
        <dbReference type="ARBA" id="ARBA00023306"/>
    </source>
</evidence>
<evidence type="ECO:0000256" key="4">
    <source>
        <dbReference type="ARBA" id="ARBA00022454"/>
    </source>
</evidence>
<feature type="compositionally biased region" description="Low complexity" evidence="10">
    <location>
        <begin position="175"/>
        <end position="190"/>
    </location>
</feature>
<evidence type="ECO:0000256" key="1">
    <source>
        <dbReference type="ARBA" id="ARBA00004123"/>
    </source>
</evidence>
<evidence type="ECO:0000256" key="10">
    <source>
        <dbReference type="SAM" id="MobiDB-lite"/>
    </source>
</evidence>
<evidence type="ECO:0000313" key="14">
    <source>
        <dbReference type="Proteomes" id="UP001152320"/>
    </source>
</evidence>
<feature type="compositionally biased region" description="Polar residues" evidence="10">
    <location>
        <begin position="128"/>
        <end position="138"/>
    </location>
</feature>
<gene>
    <name evidence="13" type="ORF">HOLleu_13144</name>
</gene>
<proteinExistence type="inferred from homology"/>
<dbReference type="GO" id="GO:0000070">
    <property type="term" value="P:mitotic sister chromatid segregation"/>
    <property type="evidence" value="ECO:0007669"/>
    <property type="project" value="TreeGrafter"/>
</dbReference>
<keyword evidence="7" id="KW-0539">Nucleus</keyword>
<dbReference type="PANTHER" id="PTHR16040:SF7">
    <property type="entry name" value="AUSTRALIN, ISOFORM A-RELATED"/>
    <property type="match status" value="1"/>
</dbReference>
<dbReference type="GO" id="GO:0005634">
    <property type="term" value="C:nucleus"/>
    <property type="evidence" value="ECO:0007669"/>
    <property type="project" value="UniProtKB-SubCell"/>
</dbReference>
<evidence type="ECO:0000256" key="9">
    <source>
        <dbReference type="ARBA" id="ARBA00023328"/>
    </source>
</evidence>
<accession>A0A9Q1CAI2</accession>
<feature type="domain" description="Borealin C-terminal" evidence="12">
    <location>
        <begin position="195"/>
        <end position="292"/>
    </location>
</feature>
<evidence type="ECO:0000256" key="5">
    <source>
        <dbReference type="ARBA" id="ARBA00022618"/>
    </source>
</evidence>
<feature type="compositionally biased region" description="Basic residues" evidence="10">
    <location>
        <begin position="1"/>
        <end position="15"/>
    </location>
</feature>
<dbReference type="GO" id="GO:0000775">
    <property type="term" value="C:chromosome, centromeric region"/>
    <property type="evidence" value="ECO:0007669"/>
    <property type="project" value="UniProtKB-SubCell"/>
</dbReference>
<feature type="region of interest" description="Disordered" evidence="10">
    <location>
        <begin position="116"/>
        <end position="204"/>
    </location>
</feature>
<keyword evidence="9" id="KW-0137">Centromere</keyword>
<feature type="compositionally biased region" description="Polar residues" evidence="10">
    <location>
        <begin position="194"/>
        <end position="204"/>
    </location>
</feature>
<dbReference type="PANTHER" id="PTHR16040">
    <property type="entry name" value="AUSTRALIN, ISOFORM A-RELATED"/>
    <property type="match status" value="1"/>
</dbReference>
<keyword evidence="6" id="KW-0498">Mitosis</keyword>
<reference evidence="13" key="1">
    <citation type="submission" date="2021-10" db="EMBL/GenBank/DDBJ databases">
        <title>Tropical sea cucumber genome reveals ecological adaptation and Cuvierian tubules defense mechanism.</title>
        <authorList>
            <person name="Chen T."/>
        </authorList>
    </citation>
    <scope>NUCLEOTIDE SEQUENCE</scope>
    <source>
        <strain evidence="13">Nanhai2018</strain>
        <tissue evidence="13">Muscle</tissue>
    </source>
</reference>
<dbReference type="InterPro" id="IPR018851">
    <property type="entry name" value="Borealin_N"/>
</dbReference>
<dbReference type="AlphaFoldDB" id="A0A9Q1CAI2"/>
<evidence type="ECO:0000256" key="2">
    <source>
        <dbReference type="ARBA" id="ARBA00004584"/>
    </source>
</evidence>
<comment type="caution">
    <text evidence="13">The sequence shown here is derived from an EMBL/GenBank/DDBJ whole genome shotgun (WGS) entry which is preliminary data.</text>
</comment>
<dbReference type="Gene3D" id="6.10.250.1900">
    <property type="match status" value="1"/>
</dbReference>
<comment type="subcellular location">
    <subcellularLocation>
        <location evidence="2">Chromosome</location>
        <location evidence="2">Centromere</location>
    </subcellularLocation>
    <subcellularLocation>
        <location evidence="1">Nucleus</location>
    </subcellularLocation>
</comment>
<feature type="compositionally biased region" description="Basic residues" evidence="10">
    <location>
        <begin position="139"/>
        <end position="165"/>
    </location>
</feature>
<dbReference type="Pfam" id="PF10512">
    <property type="entry name" value="Borealin"/>
    <property type="match status" value="1"/>
</dbReference>
<sequence>MPRKRRTKLTKRTKPKLPDEDSAYTMSEEEEKAKLESFLKDFDIEVEKRVKAMRSQMKTMCSTIHQAFNLEILRLPSHVRDMKRAQFFGEKEADQIKEEFSNSVDQLLASSLSQLKSAPPVEKDGNGETLQDGTSTQNRKGRTRKKTAVAKKRTVKATTTTRKKRITQDENNPPATATRSTRQSTRSTRASARKQQQFETPANTASLSQLGYDTPFMTPKFDPRLPITPAMARLPKRGEHLMSKTGSPVINDCPGALGNSSLQMAKESSIRDTLQKMDEDEVEKLLAEELKEASLDANSRKLICSKLHVLMDRILKNTADS</sequence>
<dbReference type="Proteomes" id="UP001152320">
    <property type="component" value="Chromosome 5"/>
</dbReference>
<feature type="region of interest" description="Disordered" evidence="10">
    <location>
        <begin position="1"/>
        <end position="28"/>
    </location>
</feature>
<keyword evidence="14" id="KW-1185">Reference proteome</keyword>
<dbReference type="GO" id="GO:0032133">
    <property type="term" value="C:chromosome passenger complex"/>
    <property type="evidence" value="ECO:0007669"/>
    <property type="project" value="TreeGrafter"/>
</dbReference>
<keyword evidence="5" id="KW-0132">Cell division</keyword>
<evidence type="ECO:0000313" key="13">
    <source>
        <dbReference type="EMBL" id="KAJ8042153.1"/>
    </source>
</evidence>
<dbReference type="InterPro" id="IPR018867">
    <property type="entry name" value="Cell_div_borealin"/>
</dbReference>
<feature type="domain" description="Borealin N-terminal" evidence="11">
    <location>
        <begin position="34"/>
        <end position="88"/>
    </location>
</feature>
<dbReference type="GO" id="GO:0051301">
    <property type="term" value="P:cell division"/>
    <property type="evidence" value="ECO:0007669"/>
    <property type="project" value="UniProtKB-KW"/>
</dbReference>
<evidence type="ECO:0000256" key="3">
    <source>
        <dbReference type="ARBA" id="ARBA00009914"/>
    </source>
</evidence>
<organism evidence="13 14">
    <name type="scientific">Holothuria leucospilota</name>
    <name type="common">Black long sea cucumber</name>
    <name type="synonym">Mertensiothuria leucospilota</name>
    <dbReference type="NCBI Taxonomy" id="206669"/>
    <lineage>
        <taxon>Eukaryota</taxon>
        <taxon>Metazoa</taxon>
        <taxon>Echinodermata</taxon>
        <taxon>Eleutherozoa</taxon>
        <taxon>Echinozoa</taxon>
        <taxon>Holothuroidea</taxon>
        <taxon>Aspidochirotacea</taxon>
        <taxon>Aspidochirotida</taxon>
        <taxon>Holothuriidae</taxon>
        <taxon>Holothuria</taxon>
    </lineage>
</organism>
<evidence type="ECO:0000256" key="6">
    <source>
        <dbReference type="ARBA" id="ARBA00022776"/>
    </source>
</evidence>
<protein>
    <submittedName>
        <fullName evidence="13">Borealin</fullName>
    </submittedName>
</protein>
<comment type="similarity">
    <text evidence="3">Belongs to the borealin family.</text>
</comment>
<dbReference type="OrthoDB" id="6360905at2759"/>